<feature type="repeat" description="PPR" evidence="3">
    <location>
        <begin position="92"/>
        <end position="126"/>
    </location>
</feature>
<organism evidence="4 5">
    <name type="scientific">Cuscuta australis</name>
    <dbReference type="NCBI Taxonomy" id="267555"/>
    <lineage>
        <taxon>Eukaryota</taxon>
        <taxon>Viridiplantae</taxon>
        <taxon>Streptophyta</taxon>
        <taxon>Embryophyta</taxon>
        <taxon>Tracheophyta</taxon>
        <taxon>Spermatophyta</taxon>
        <taxon>Magnoliopsida</taxon>
        <taxon>eudicotyledons</taxon>
        <taxon>Gunneridae</taxon>
        <taxon>Pentapetalae</taxon>
        <taxon>asterids</taxon>
        <taxon>lamiids</taxon>
        <taxon>Solanales</taxon>
        <taxon>Convolvulaceae</taxon>
        <taxon>Cuscuteae</taxon>
        <taxon>Cuscuta</taxon>
        <taxon>Cuscuta subgen. Grammica</taxon>
        <taxon>Cuscuta sect. Cleistogrammica</taxon>
    </lineage>
</organism>
<protein>
    <recommendedName>
        <fullName evidence="6">Pentacotripeptide-repeat region of PRORP domain-containing protein</fullName>
    </recommendedName>
</protein>
<dbReference type="Pfam" id="PF01535">
    <property type="entry name" value="PPR"/>
    <property type="match status" value="2"/>
</dbReference>
<dbReference type="AlphaFoldDB" id="A0A328D8C7"/>
<dbReference type="InterPro" id="IPR011990">
    <property type="entry name" value="TPR-like_helical_dom_sf"/>
</dbReference>
<reference evidence="4 5" key="1">
    <citation type="submission" date="2018-06" db="EMBL/GenBank/DDBJ databases">
        <title>The Genome of Cuscuta australis (Dodder) Provides Insight into the Evolution of Plant Parasitism.</title>
        <authorList>
            <person name="Liu H."/>
        </authorList>
    </citation>
    <scope>NUCLEOTIDE SEQUENCE [LARGE SCALE GENOMIC DNA]</scope>
    <source>
        <strain evidence="5">cv. Yunnan</strain>
        <tissue evidence="4">Vines</tissue>
    </source>
</reference>
<evidence type="ECO:0000256" key="2">
    <source>
        <dbReference type="ARBA" id="ARBA00022737"/>
    </source>
</evidence>
<dbReference type="EMBL" id="NQVE01000188">
    <property type="protein sequence ID" value="RAL41430.1"/>
    <property type="molecule type" value="Genomic_DNA"/>
</dbReference>
<feature type="repeat" description="PPR" evidence="3">
    <location>
        <begin position="161"/>
        <end position="195"/>
    </location>
</feature>
<evidence type="ECO:0000313" key="5">
    <source>
        <dbReference type="Proteomes" id="UP000249390"/>
    </source>
</evidence>
<comment type="caution">
    <text evidence="4">The sequence shown here is derived from an EMBL/GenBank/DDBJ whole genome shotgun (WGS) entry which is preliminary data.</text>
</comment>
<sequence>MGSNLYSALNRLRLGVAMSAAIDRAMGRGVRCYFMHTKTTTTFGQAKSKKKGSDAAAAAALFSRLVSSEEIDDVKSKLDGWVKEQDKEEVSQGELFKSIIQNLCQRGRFARALEVFEWMNEKGIYKFSPQDRALQLKFICRVQGCSAAERYFSSLPEREKNEETCGTLLRCYVQQTQTEKALLHFQHMKELGFASSSLPYNEIMCLYANNGQLEKVPEVLDEMKKSKVLPDNDSYRTCISSFGSRCDLDGVEKMLKEMETQPHTVMDWFTYALAAKFYREAGGLQIRPLMLLGKQRRDYQRMTRPA</sequence>
<dbReference type="PROSITE" id="PS51375">
    <property type="entry name" value="PPR"/>
    <property type="match status" value="3"/>
</dbReference>
<proteinExistence type="inferred from homology"/>
<accession>A0A328D8C7</accession>
<evidence type="ECO:0000256" key="3">
    <source>
        <dbReference type="PROSITE-ProRule" id="PRU00708"/>
    </source>
</evidence>
<dbReference type="InterPro" id="IPR002885">
    <property type="entry name" value="PPR_rpt"/>
</dbReference>
<gene>
    <name evidence="4" type="ORF">DM860_010224</name>
</gene>
<comment type="similarity">
    <text evidence="1">Belongs to the PPR family. P subfamily.</text>
</comment>
<evidence type="ECO:0008006" key="6">
    <source>
        <dbReference type="Google" id="ProtNLM"/>
    </source>
</evidence>
<dbReference type="NCBIfam" id="TIGR00756">
    <property type="entry name" value="PPR"/>
    <property type="match status" value="2"/>
</dbReference>
<keyword evidence="2" id="KW-0677">Repeat</keyword>
<dbReference type="GO" id="GO:0005739">
    <property type="term" value="C:mitochondrion"/>
    <property type="evidence" value="ECO:0007669"/>
    <property type="project" value="TreeGrafter"/>
</dbReference>
<evidence type="ECO:0000313" key="4">
    <source>
        <dbReference type="EMBL" id="RAL41430.1"/>
    </source>
</evidence>
<dbReference type="PANTHER" id="PTHR45717">
    <property type="entry name" value="OS12G0527900 PROTEIN"/>
    <property type="match status" value="1"/>
</dbReference>
<feature type="repeat" description="PPR" evidence="3">
    <location>
        <begin position="196"/>
        <end position="230"/>
    </location>
</feature>
<keyword evidence="5" id="KW-1185">Reference proteome</keyword>
<dbReference type="PANTHER" id="PTHR45717:SF20">
    <property type="entry name" value="OS07G0598500 PROTEIN"/>
    <property type="match status" value="1"/>
</dbReference>
<evidence type="ECO:0000256" key="1">
    <source>
        <dbReference type="ARBA" id="ARBA00007626"/>
    </source>
</evidence>
<dbReference type="GO" id="GO:0003729">
    <property type="term" value="F:mRNA binding"/>
    <property type="evidence" value="ECO:0007669"/>
    <property type="project" value="UniProtKB-ARBA"/>
</dbReference>
<name>A0A328D8C7_9ASTE</name>
<dbReference type="Proteomes" id="UP000249390">
    <property type="component" value="Unassembled WGS sequence"/>
</dbReference>
<dbReference type="Pfam" id="PF13041">
    <property type="entry name" value="PPR_2"/>
    <property type="match status" value="1"/>
</dbReference>
<dbReference type="Gene3D" id="1.25.40.10">
    <property type="entry name" value="Tetratricopeptide repeat domain"/>
    <property type="match status" value="1"/>
</dbReference>